<dbReference type="Pfam" id="PF04676">
    <property type="entry name" value="CwfJ_C_2"/>
    <property type="match status" value="1"/>
</dbReference>
<dbReference type="GO" id="GO:0000398">
    <property type="term" value="P:mRNA splicing, via spliceosome"/>
    <property type="evidence" value="ECO:0007669"/>
    <property type="project" value="TreeGrafter"/>
</dbReference>
<evidence type="ECO:0000313" key="4">
    <source>
        <dbReference type="EMBL" id="CAD9435581.1"/>
    </source>
</evidence>
<dbReference type="InterPro" id="IPR006768">
    <property type="entry name" value="Cwf19-like_C_dom-1"/>
</dbReference>
<name>A0A7S2CV20_9STRA</name>
<dbReference type="EMBL" id="HBGT01025825">
    <property type="protein sequence ID" value="CAD9435581.1"/>
    <property type="molecule type" value="Transcribed_RNA"/>
</dbReference>
<dbReference type="PANTHER" id="PTHR12072:SF5">
    <property type="entry name" value="CWF19-LIKE PROTEIN 2"/>
    <property type="match status" value="1"/>
</dbReference>
<gene>
    <name evidence="4" type="ORF">FPAR1323_LOCUS13453</name>
</gene>
<organism evidence="4">
    <name type="scientific">Florenciella parvula</name>
    <dbReference type="NCBI Taxonomy" id="236787"/>
    <lineage>
        <taxon>Eukaryota</taxon>
        <taxon>Sar</taxon>
        <taxon>Stramenopiles</taxon>
        <taxon>Ochrophyta</taxon>
        <taxon>Dictyochophyceae</taxon>
        <taxon>Florenciellales</taxon>
        <taxon>Florenciella</taxon>
    </lineage>
</organism>
<sequence length="214" mass="24145">MSVMNTHPFSMENPKFKQHLVVTTRQHCYVMLKTNNSLDELSCSIVPIKQSMSARNCPEEVWEEMQSIKADLRRGFGGLGKGVLFLETASRGYRGWANVEVIPVEMDVEMDAPLYFKQALDQADEEWSVHKKVIDTSQKGLRRSIPDNMPYFFIEWSRGGMAHIIEDAEQFPHDFGSDIVAGMIGVDPVRVKKQGGAKGAEQARVAELKGLLRE</sequence>
<dbReference type="AlphaFoldDB" id="A0A7S2CV20"/>
<evidence type="ECO:0000259" key="2">
    <source>
        <dbReference type="Pfam" id="PF04676"/>
    </source>
</evidence>
<evidence type="ECO:0000256" key="1">
    <source>
        <dbReference type="ARBA" id="ARBA00006795"/>
    </source>
</evidence>
<dbReference type="PANTHER" id="PTHR12072">
    <property type="entry name" value="CWF19, CELL CYCLE CONTROL PROTEIN"/>
    <property type="match status" value="1"/>
</dbReference>
<dbReference type="InterPro" id="IPR040194">
    <property type="entry name" value="Cwf19-like"/>
</dbReference>
<dbReference type="GO" id="GO:0071014">
    <property type="term" value="C:post-mRNA release spliceosomal complex"/>
    <property type="evidence" value="ECO:0007669"/>
    <property type="project" value="TreeGrafter"/>
</dbReference>
<comment type="similarity">
    <text evidence="1">Belongs to the CWF19 family.</text>
</comment>
<evidence type="ECO:0000259" key="3">
    <source>
        <dbReference type="Pfam" id="PF04677"/>
    </source>
</evidence>
<accession>A0A7S2CV20</accession>
<protein>
    <submittedName>
        <fullName evidence="4">Uncharacterized protein</fullName>
    </submittedName>
</protein>
<proteinExistence type="inferred from homology"/>
<reference evidence="4" key="1">
    <citation type="submission" date="2021-01" db="EMBL/GenBank/DDBJ databases">
        <authorList>
            <person name="Corre E."/>
            <person name="Pelletier E."/>
            <person name="Niang G."/>
            <person name="Scheremetjew M."/>
            <person name="Finn R."/>
            <person name="Kale V."/>
            <person name="Holt S."/>
            <person name="Cochrane G."/>
            <person name="Meng A."/>
            <person name="Brown T."/>
            <person name="Cohen L."/>
        </authorList>
    </citation>
    <scope>NUCLEOTIDE SEQUENCE</scope>
    <source>
        <strain evidence="4">RCC1693</strain>
    </source>
</reference>
<dbReference type="InterPro" id="IPR006767">
    <property type="entry name" value="Cwf19-like_C_dom-2"/>
</dbReference>
<feature type="domain" description="Cwf19-like protein C-terminal" evidence="2">
    <location>
        <begin position="126"/>
        <end position="207"/>
    </location>
</feature>
<dbReference type="Pfam" id="PF04677">
    <property type="entry name" value="CwfJ_C_1"/>
    <property type="match status" value="1"/>
</dbReference>
<feature type="domain" description="Cwf19-like C-terminal" evidence="3">
    <location>
        <begin position="7"/>
        <end position="117"/>
    </location>
</feature>